<dbReference type="AlphaFoldDB" id="A0A6G1DRT2"/>
<organism evidence="2 3">
    <name type="scientific">Oryza meyeriana var. granulata</name>
    <dbReference type="NCBI Taxonomy" id="110450"/>
    <lineage>
        <taxon>Eukaryota</taxon>
        <taxon>Viridiplantae</taxon>
        <taxon>Streptophyta</taxon>
        <taxon>Embryophyta</taxon>
        <taxon>Tracheophyta</taxon>
        <taxon>Spermatophyta</taxon>
        <taxon>Magnoliopsida</taxon>
        <taxon>Liliopsida</taxon>
        <taxon>Poales</taxon>
        <taxon>Poaceae</taxon>
        <taxon>BOP clade</taxon>
        <taxon>Oryzoideae</taxon>
        <taxon>Oryzeae</taxon>
        <taxon>Oryzinae</taxon>
        <taxon>Oryza</taxon>
        <taxon>Oryza meyeriana</taxon>
    </lineage>
</organism>
<reference evidence="2 3" key="1">
    <citation type="submission" date="2019-11" db="EMBL/GenBank/DDBJ databases">
        <title>Whole genome sequence of Oryza granulata.</title>
        <authorList>
            <person name="Li W."/>
        </authorList>
    </citation>
    <scope>NUCLEOTIDE SEQUENCE [LARGE SCALE GENOMIC DNA]</scope>
    <source>
        <strain evidence="3">cv. Menghai</strain>
        <tissue evidence="2">Leaf</tissue>
    </source>
</reference>
<comment type="caution">
    <text evidence="2">The sequence shown here is derived from an EMBL/GenBank/DDBJ whole genome shotgun (WGS) entry which is preliminary data.</text>
</comment>
<feature type="compositionally biased region" description="Polar residues" evidence="1">
    <location>
        <begin position="53"/>
        <end position="71"/>
    </location>
</feature>
<accession>A0A6G1DRT2</accession>
<evidence type="ECO:0000313" key="2">
    <source>
        <dbReference type="EMBL" id="KAF0914804.1"/>
    </source>
</evidence>
<protein>
    <submittedName>
        <fullName evidence="2">Uncharacterized protein</fullName>
    </submittedName>
</protein>
<dbReference type="EMBL" id="SPHZ02000006">
    <property type="protein sequence ID" value="KAF0914804.1"/>
    <property type="molecule type" value="Genomic_DNA"/>
</dbReference>
<feature type="compositionally biased region" description="Polar residues" evidence="1">
    <location>
        <begin position="1"/>
        <end position="28"/>
    </location>
</feature>
<gene>
    <name evidence="2" type="ORF">E2562_031530</name>
</gene>
<sequence length="71" mass="7427">MANSPNAYKQHPPTTAVLSRTAASSSKPPSYRRATPARQLTINIDTPDPAATRSGTTATALWSARSSGEDA</sequence>
<dbReference type="Proteomes" id="UP000479710">
    <property type="component" value="Unassembled WGS sequence"/>
</dbReference>
<evidence type="ECO:0000313" key="3">
    <source>
        <dbReference type="Proteomes" id="UP000479710"/>
    </source>
</evidence>
<proteinExistence type="predicted"/>
<feature type="region of interest" description="Disordered" evidence="1">
    <location>
        <begin position="1"/>
        <end position="71"/>
    </location>
</feature>
<name>A0A6G1DRT2_9ORYZ</name>
<keyword evidence="3" id="KW-1185">Reference proteome</keyword>
<evidence type="ECO:0000256" key="1">
    <source>
        <dbReference type="SAM" id="MobiDB-lite"/>
    </source>
</evidence>